<dbReference type="RefSeq" id="WP_271171633.1">
    <property type="nucleotide sequence ID" value="NZ_BSEJ01000001.1"/>
</dbReference>
<reference evidence="3" key="2">
    <citation type="submission" date="2023-01" db="EMBL/GenBank/DDBJ databases">
        <authorList>
            <person name="Sun Q."/>
            <person name="Evtushenko L."/>
        </authorList>
    </citation>
    <scope>NUCLEOTIDE SEQUENCE</scope>
    <source>
        <strain evidence="3">VKM Ac-1020</strain>
    </source>
</reference>
<organism evidence="3 4">
    <name type="scientific">Microbacterium barkeri</name>
    <dbReference type="NCBI Taxonomy" id="33917"/>
    <lineage>
        <taxon>Bacteria</taxon>
        <taxon>Bacillati</taxon>
        <taxon>Actinomycetota</taxon>
        <taxon>Actinomycetes</taxon>
        <taxon>Micrococcales</taxon>
        <taxon>Microbacteriaceae</taxon>
        <taxon>Microbacterium</taxon>
    </lineage>
</organism>
<evidence type="ECO:0000313" key="3">
    <source>
        <dbReference type="EMBL" id="GLJ59893.1"/>
    </source>
</evidence>
<feature type="region of interest" description="Disordered" evidence="1">
    <location>
        <begin position="1"/>
        <end position="57"/>
    </location>
</feature>
<dbReference type="AlphaFoldDB" id="A0A9W6LV87"/>
<comment type="caution">
    <text evidence="3">The sequence shown here is derived from an EMBL/GenBank/DDBJ whole genome shotgun (WGS) entry which is preliminary data.</text>
</comment>
<keyword evidence="2" id="KW-0472">Membrane</keyword>
<feature type="transmembrane region" description="Helical" evidence="2">
    <location>
        <begin position="83"/>
        <end position="107"/>
    </location>
</feature>
<feature type="transmembrane region" description="Helical" evidence="2">
    <location>
        <begin position="127"/>
        <end position="149"/>
    </location>
</feature>
<feature type="transmembrane region" description="Helical" evidence="2">
    <location>
        <begin position="207"/>
        <end position="229"/>
    </location>
</feature>
<evidence type="ECO:0000313" key="4">
    <source>
        <dbReference type="Proteomes" id="UP001142462"/>
    </source>
</evidence>
<protein>
    <submittedName>
        <fullName evidence="3">Uncharacterized protein</fullName>
    </submittedName>
</protein>
<reference evidence="3" key="1">
    <citation type="journal article" date="2014" name="Int. J. Syst. Evol. Microbiol.">
        <title>Complete genome sequence of Corynebacterium casei LMG S-19264T (=DSM 44701T), isolated from a smear-ripened cheese.</title>
        <authorList>
            <consortium name="US DOE Joint Genome Institute (JGI-PGF)"/>
            <person name="Walter F."/>
            <person name="Albersmeier A."/>
            <person name="Kalinowski J."/>
            <person name="Ruckert C."/>
        </authorList>
    </citation>
    <scope>NUCLEOTIDE SEQUENCE</scope>
    <source>
        <strain evidence="3">VKM Ac-1020</strain>
    </source>
</reference>
<proteinExistence type="predicted"/>
<name>A0A9W6LV87_9MICO</name>
<dbReference type="EMBL" id="BSEJ01000001">
    <property type="protein sequence ID" value="GLJ59893.1"/>
    <property type="molecule type" value="Genomic_DNA"/>
</dbReference>
<keyword evidence="2" id="KW-0812">Transmembrane</keyword>
<feature type="compositionally biased region" description="Basic and acidic residues" evidence="1">
    <location>
        <begin position="28"/>
        <end position="50"/>
    </location>
</feature>
<sequence length="244" mass="25510">MSTPENSSESRRDRRAPEHADYLAGDGDAGHGSDEPTRAYDVRDVRDDTTASRADTTAVRTDREEVVAREKEEFGGFKFGSAFFGWLCAMGMTALLTALVAGAGAALGLSEQVTADEAAQNADTIGIAGAVAVLVILLVSYYAGGYVAGRMARFSGAKQGLAVWLWAVVIAIVVAIVTAVAGAQWNILADVNTFPRLPFNEGELTTVGIITAVGALLVSLGGAVLGGLAGMRYHRKVDRAGFRA</sequence>
<keyword evidence="2" id="KW-1133">Transmembrane helix</keyword>
<dbReference type="Proteomes" id="UP001142462">
    <property type="component" value="Unassembled WGS sequence"/>
</dbReference>
<evidence type="ECO:0000256" key="2">
    <source>
        <dbReference type="SAM" id="Phobius"/>
    </source>
</evidence>
<gene>
    <name evidence="3" type="ORF">GCM10017576_00220</name>
</gene>
<evidence type="ECO:0000256" key="1">
    <source>
        <dbReference type="SAM" id="MobiDB-lite"/>
    </source>
</evidence>
<keyword evidence="4" id="KW-1185">Reference proteome</keyword>
<feature type="transmembrane region" description="Helical" evidence="2">
    <location>
        <begin position="161"/>
        <end position="187"/>
    </location>
</feature>
<feature type="compositionally biased region" description="Basic and acidic residues" evidence="1">
    <location>
        <begin position="8"/>
        <end position="21"/>
    </location>
</feature>
<accession>A0A9W6LV87</accession>